<dbReference type="Gene3D" id="2.60.40.1180">
    <property type="entry name" value="Golgi alpha-mannosidase II"/>
    <property type="match status" value="1"/>
</dbReference>
<dbReference type="SUPFAM" id="SSF74650">
    <property type="entry name" value="Galactose mutarotase-like"/>
    <property type="match status" value="1"/>
</dbReference>
<dbReference type="SUPFAM" id="SSF88688">
    <property type="entry name" value="Families 57/38 glycoside transferase middle domain"/>
    <property type="match status" value="1"/>
</dbReference>
<comment type="caution">
    <text evidence="8">The sequence shown here is derived from an EMBL/GenBank/DDBJ whole genome shotgun (WGS) entry which is preliminary data.</text>
</comment>
<feature type="signal peptide" evidence="5">
    <location>
        <begin position="1"/>
        <end position="28"/>
    </location>
</feature>
<evidence type="ECO:0000256" key="5">
    <source>
        <dbReference type="SAM" id="SignalP"/>
    </source>
</evidence>
<evidence type="ECO:0000313" key="8">
    <source>
        <dbReference type="EMBL" id="GAA4103061.1"/>
    </source>
</evidence>
<dbReference type="PANTHER" id="PTHR46017">
    <property type="entry name" value="ALPHA-MANNOSIDASE 2C1"/>
    <property type="match status" value="1"/>
</dbReference>
<dbReference type="Pfam" id="PF07748">
    <property type="entry name" value="Glyco_hydro_38C"/>
    <property type="match status" value="1"/>
</dbReference>
<organism evidence="8 9">
    <name type="scientific">Mucilaginibacter panaciglaebae</name>
    <dbReference type="NCBI Taxonomy" id="502331"/>
    <lineage>
        <taxon>Bacteria</taxon>
        <taxon>Pseudomonadati</taxon>
        <taxon>Bacteroidota</taxon>
        <taxon>Sphingobacteriia</taxon>
        <taxon>Sphingobacteriales</taxon>
        <taxon>Sphingobacteriaceae</taxon>
        <taxon>Mucilaginibacter</taxon>
    </lineage>
</organism>
<sequence length="878" mass="97721">MPFMTKNIFSKTTINAVFALLLSAPVSAQQKAYFIDGYHGGVWGHYPDWNTRFMADQLTGHPDWKINLEIEPETWAVARQKDEKAYNDFRAIFADQSVAGRRIEYVNPAYGQSYMYNISGESIIRQLAYGMETIKAHFPTAVFTTYSSEEPCFTSALPQILKSFGYKYASLKNPNTCWGGYIRAHGGELLNWVGPDGSALVTVPRYDMEALKPGSTWETIGHNNDKRFINAAFNKGIKHPVAFTLQDAGWKGGPLMGDGKGGYQPTEYKTWTDYIENAAIKNPAENWKFSQEDVLTSLVWGSQILQRIAQEVRVSENKLIKAEKIAAMAAIYKGETWPKAALDQGWTRLLLSQHHDCWIVPYNMGQGNTWADKVVNWTGIANRNADSIMSFSVHKQVMDLAGGIYAVVFNTLGIKRNEIVNVVIQLGMGRELQVLDDNDKPLLSQVLADGTSLLFKATDIPPMGFTTYRIKKQQPPVMTGAKVSTQSDGKYKIETDLYTAVIDPAKGGTIQSLIAKQLNNKEFVDNTNPRKFNELRGDFFKDGGFHSSADQPAAVAVIEKGPVQVTLQVKGAIGNNPFTQLLTFTQGQKRIDIHLKIDWRGNPGIGNPYGQTGRYEATSLQKSFYDDRDKLLALFPLNLKGQKVYKNAPFDVTESKLDNTFFNRWDSIKNNVVLNWVDVTDAGNTYGMAMLTDHTTNYAHGEDFPLGLDIAYSGIGLWGRNYTLKYPTEMNYALVPHAGKWDRAGIWTESDKFNEPLETGAILTTTTYPGTGTAPNKITHSMVGVSDTGLEVSSVTMQGKDLLVRVFNAEGNDQPKKIKIDFVADKAEIVSLNGNAKQRLTFGKGASSASSVNIAMPRFGIRTIRFTNVRTLNKARHF</sequence>
<keyword evidence="4" id="KW-0326">Glycosidase</keyword>
<reference evidence="9" key="1">
    <citation type="journal article" date="2019" name="Int. J. Syst. Evol. Microbiol.">
        <title>The Global Catalogue of Microorganisms (GCM) 10K type strain sequencing project: providing services to taxonomists for standard genome sequencing and annotation.</title>
        <authorList>
            <consortium name="The Broad Institute Genomics Platform"/>
            <consortium name="The Broad Institute Genome Sequencing Center for Infectious Disease"/>
            <person name="Wu L."/>
            <person name="Ma J."/>
        </authorList>
    </citation>
    <scope>NUCLEOTIDE SEQUENCE [LARGE SCALE GENOMIC DNA]</scope>
    <source>
        <strain evidence="9">JCM 17085</strain>
    </source>
</reference>
<dbReference type="InterPro" id="IPR028995">
    <property type="entry name" value="Glyco_hydro_57/38_cen_sf"/>
</dbReference>
<dbReference type="GO" id="GO:0016787">
    <property type="term" value="F:hydrolase activity"/>
    <property type="evidence" value="ECO:0007669"/>
    <property type="project" value="UniProtKB-KW"/>
</dbReference>
<accession>A0ABP7X309</accession>
<feature type="domain" description="Glycoside hydrolase family 38 N-terminal" evidence="6">
    <location>
        <begin position="85"/>
        <end position="267"/>
    </location>
</feature>
<evidence type="ECO:0000256" key="2">
    <source>
        <dbReference type="ARBA" id="ARBA00022723"/>
    </source>
</evidence>
<keyword evidence="9" id="KW-1185">Reference proteome</keyword>
<dbReference type="Gene3D" id="2.70.98.30">
    <property type="entry name" value="Golgi alpha-mannosidase II, domain 4"/>
    <property type="match status" value="2"/>
</dbReference>
<comment type="similarity">
    <text evidence="1">Belongs to the glycosyl hydrolase 38 family.</text>
</comment>
<dbReference type="InterPro" id="IPR011330">
    <property type="entry name" value="Glyco_hydro/deAcase_b/a-brl"/>
</dbReference>
<keyword evidence="2" id="KW-0479">Metal-binding</keyword>
<evidence type="ECO:0000313" key="9">
    <source>
        <dbReference type="Proteomes" id="UP001500841"/>
    </source>
</evidence>
<dbReference type="SUPFAM" id="SSF88713">
    <property type="entry name" value="Glycoside hydrolase/deacetylase"/>
    <property type="match status" value="1"/>
</dbReference>
<keyword evidence="3 8" id="KW-0378">Hydrolase</keyword>
<evidence type="ECO:0000256" key="4">
    <source>
        <dbReference type="ARBA" id="ARBA00023295"/>
    </source>
</evidence>
<dbReference type="InterPro" id="IPR027291">
    <property type="entry name" value="Glyco_hydro_38_N_sf"/>
</dbReference>
<dbReference type="Gene3D" id="3.20.110.10">
    <property type="entry name" value="Glycoside hydrolase 38, N terminal domain"/>
    <property type="match status" value="1"/>
</dbReference>
<feature type="domain" description="Glycosyl hydrolase family 38 C-terminal" evidence="7">
    <location>
        <begin position="494"/>
        <end position="699"/>
    </location>
</feature>
<dbReference type="Pfam" id="PF01074">
    <property type="entry name" value="Glyco_hydro_38N"/>
    <property type="match status" value="1"/>
</dbReference>
<protein>
    <submittedName>
        <fullName evidence="8">Glycoside hydrolase family 38 C-terminal domain-containing protein</fullName>
    </submittedName>
</protein>
<evidence type="ECO:0000259" key="7">
    <source>
        <dbReference type="Pfam" id="PF07748"/>
    </source>
</evidence>
<keyword evidence="5" id="KW-0732">Signal</keyword>
<dbReference type="Proteomes" id="UP001500841">
    <property type="component" value="Unassembled WGS sequence"/>
</dbReference>
<evidence type="ECO:0000256" key="3">
    <source>
        <dbReference type="ARBA" id="ARBA00022801"/>
    </source>
</evidence>
<dbReference type="Gene3D" id="1.20.1270.50">
    <property type="entry name" value="Glycoside hydrolase family 38, central domain"/>
    <property type="match status" value="1"/>
</dbReference>
<proteinExistence type="inferred from homology"/>
<dbReference type="PANTHER" id="PTHR46017:SF1">
    <property type="entry name" value="ALPHA-MANNOSIDASE 2C1"/>
    <property type="match status" value="1"/>
</dbReference>
<dbReference type="InterPro" id="IPR000602">
    <property type="entry name" value="Glyco_hydro_38_N"/>
</dbReference>
<dbReference type="EMBL" id="BAABCV010000012">
    <property type="protein sequence ID" value="GAA4103061.1"/>
    <property type="molecule type" value="Genomic_DNA"/>
</dbReference>
<gene>
    <name evidence="8" type="ORF">GCM10022392_30360</name>
</gene>
<dbReference type="InterPro" id="IPR011013">
    <property type="entry name" value="Gal_mutarotase_sf_dom"/>
</dbReference>
<evidence type="ECO:0000256" key="1">
    <source>
        <dbReference type="ARBA" id="ARBA00009792"/>
    </source>
</evidence>
<name>A0ABP7X309_9SPHI</name>
<dbReference type="InterPro" id="IPR011682">
    <property type="entry name" value="Glyco_hydro_38_C"/>
</dbReference>
<dbReference type="InterPro" id="IPR013780">
    <property type="entry name" value="Glyco_hydro_b"/>
</dbReference>
<evidence type="ECO:0000259" key="6">
    <source>
        <dbReference type="Pfam" id="PF01074"/>
    </source>
</evidence>
<feature type="chain" id="PRO_5046767641" evidence="5">
    <location>
        <begin position="29"/>
        <end position="878"/>
    </location>
</feature>
<dbReference type="InterPro" id="IPR037094">
    <property type="entry name" value="Glyco_hydro_38_cen_sf"/>
</dbReference>